<evidence type="ECO:0000313" key="4">
    <source>
        <dbReference type="EMBL" id="CAI4035663.1"/>
    </source>
</evidence>
<evidence type="ECO:0000256" key="2">
    <source>
        <dbReference type="SAM" id="MobiDB-lite"/>
    </source>
</evidence>
<evidence type="ECO:0000256" key="1">
    <source>
        <dbReference type="SAM" id="Coils"/>
    </source>
</evidence>
<keyword evidence="1" id="KW-0175">Coiled coil</keyword>
<dbReference type="Pfam" id="PF23436">
    <property type="entry name" value="RabGap-TBC_2"/>
    <property type="match status" value="1"/>
</dbReference>
<name>A0AA35IRN8_SACMI</name>
<dbReference type="PANTHER" id="PTHR47219">
    <property type="entry name" value="RAB GTPASE-ACTIVATING PROTEIN 1-LIKE"/>
    <property type="match status" value="1"/>
</dbReference>
<dbReference type="AlphaFoldDB" id="A0AA35IRN8"/>
<feature type="domain" description="Rab-GAP TBC" evidence="3">
    <location>
        <begin position="302"/>
        <end position="482"/>
    </location>
</feature>
<accession>A0AA35IRN8</accession>
<dbReference type="SMART" id="SM00164">
    <property type="entry name" value="TBC"/>
    <property type="match status" value="1"/>
</dbReference>
<dbReference type="GO" id="GO:0031267">
    <property type="term" value="F:small GTPase binding"/>
    <property type="evidence" value="ECO:0007669"/>
    <property type="project" value="TreeGrafter"/>
</dbReference>
<feature type="region of interest" description="Disordered" evidence="2">
    <location>
        <begin position="1"/>
        <end position="44"/>
    </location>
</feature>
<dbReference type="Gene3D" id="1.10.8.270">
    <property type="entry name" value="putative rabgap domain of human tbc1 domain family member 14 like domains"/>
    <property type="match status" value="1"/>
</dbReference>
<sequence length="725" mass="82215">MEKDKNTDQQMVSNEDMSKGQIQLSIPPHQVQTGGEPDDIALKNGMSTIEGDEQANLDKEEAVLTNTSSSCHSNQSMKDAASINDLSNTHEASIQTGGEAEALLSKDLSQQLETEESKVEEALKRITSPPLPSRVDNVENCMPVPLKASSPPVPPRYKNGKASFDQPQLPPRQMVNAETLHLKTPHGNVIPLKPSVDVVGDHPSPVPPILPPRRIENPLDLASRMHFLASTFKRNMLFYENESNSIKCDLDNNILSLKENSRKIDSHQLPEEIKSFWLNTIDDYQHILLDDTEALHAQLSCGIPAAYRLIVWQLVSYAKSKSFDSIYETYLTQDAPFGVQELEDQLNVMAGISSANIKSISNVLKAYLLFDPECAFSIDMAYIINMILNVCENEANAFGLFVRLMKVYGLRLLFLPSASEVDILCYKFDRLVEEFYPDIYSNMVEKGVRSSMFLPGFLTTLFQKKLPIEIQPRIGDMIFLESLDSTMRILVTLLCNSRDELSKMDFDDMLELLKSGLLDAYIKRVNDAQSGALSANECVDKLLQDSMMELKITPKTMKKYASEYEEIHRLDNEREEQYKSITEKNLHLQKHVRKLENDYTSLNREHVTIANELVKNRLNIESILNENNGHKLQILDLKKKLDSEKKKQASSVYVPNDLKKDLEETMKKNSQVMDENLKLQDRVSELERTVEAIRVANENGVLFEYSNSKNHPLGTSWSGFRKVFK</sequence>
<evidence type="ECO:0000259" key="3">
    <source>
        <dbReference type="PROSITE" id="PS50086"/>
    </source>
</evidence>
<dbReference type="InterPro" id="IPR050302">
    <property type="entry name" value="Rab_GAP_TBC_domain"/>
</dbReference>
<protein>
    <recommendedName>
        <fullName evidence="3">Rab-GAP TBC domain-containing protein</fullName>
    </recommendedName>
</protein>
<dbReference type="GO" id="GO:0030427">
    <property type="term" value="C:site of polarized growth"/>
    <property type="evidence" value="ECO:0007669"/>
    <property type="project" value="UniProtKB-ARBA"/>
</dbReference>
<keyword evidence="5" id="KW-1185">Reference proteome</keyword>
<dbReference type="EMBL" id="OX365769">
    <property type="protein sequence ID" value="CAI4035663.1"/>
    <property type="molecule type" value="Genomic_DNA"/>
</dbReference>
<dbReference type="PROSITE" id="PS50086">
    <property type="entry name" value="TBC_RABGAP"/>
    <property type="match status" value="1"/>
</dbReference>
<dbReference type="RefSeq" id="XP_056078783.1">
    <property type="nucleotide sequence ID" value="XM_056224912.1"/>
</dbReference>
<organism evidence="4 5">
    <name type="scientific">Saccharomyces mikatae IFO 1815</name>
    <dbReference type="NCBI Taxonomy" id="226126"/>
    <lineage>
        <taxon>Eukaryota</taxon>
        <taxon>Fungi</taxon>
        <taxon>Dikarya</taxon>
        <taxon>Ascomycota</taxon>
        <taxon>Saccharomycotina</taxon>
        <taxon>Saccharomycetes</taxon>
        <taxon>Saccharomycetales</taxon>
        <taxon>Saccharomycetaceae</taxon>
        <taxon>Saccharomyces</taxon>
    </lineage>
</organism>
<dbReference type="GO" id="GO:0005096">
    <property type="term" value="F:GTPase activator activity"/>
    <property type="evidence" value="ECO:0007669"/>
    <property type="project" value="TreeGrafter"/>
</dbReference>
<dbReference type="SUPFAM" id="SSF47923">
    <property type="entry name" value="Ypt/Rab-GAP domain of gyp1p"/>
    <property type="match status" value="2"/>
</dbReference>
<dbReference type="InterPro" id="IPR035969">
    <property type="entry name" value="Rab-GAP_TBC_sf"/>
</dbReference>
<evidence type="ECO:0000313" key="5">
    <source>
        <dbReference type="Proteomes" id="UP001161438"/>
    </source>
</evidence>
<dbReference type="Gene3D" id="1.10.472.80">
    <property type="entry name" value="Ypt/Rab-GAP domain of gyp1p, domain 3"/>
    <property type="match status" value="1"/>
</dbReference>
<dbReference type="Proteomes" id="UP001161438">
    <property type="component" value="Chromosome 13"/>
</dbReference>
<feature type="compositionally biased region" description="Polar residues" evidence="2">
    <location>
        <begin position="8"/>
        <end position="24"/>
    </location>
</feature>
<dbReference type="GeneID" id="80920537"/>
<reference evidence="4" key="1">
    <citation type="submission" date="2022-10" db="EMBL/GenBank/DDBJ databases">
        <authorList>
            <person name="Byrne P K."/>
        </authorList>
    </citation>
    <scope>NUCLEOTIDE SEQUENCE</scope>
    <source>
        <strain evidence="4">IFO1815</strain>
    </source>
</reference>
<gene>
    <name evidence="4" type="primary">SMKI13G3140</name>
    <name evidence="4" type="ORF">SMKI_13G3140</name>
</gene>
<proteinExistence type="predicted"/>
<dbReference type="PANTHER" id="PTHR47219:SF9">
    <property type="entry name" value="GTPASE ACTIVATING PROTEIN AND CENTROSOME-ASSOCIATED, ISOFORM B"/>
    <property type="match status" value="1"/>
</dbReference>
<dbReference type="InterPro" id="IPR000195">
    <property type="entry name" value="Rab-GAP-TBC_dom"/>
</dbReference>
<feature type="coiled-coil region" evidence="1">
    <location>
        <begin position="662"/>
        <end position="696"/>
    </location>
</feature>
<feature type="coiled-coil region" evidence="1">
    <location>
        <begin position="578"/>
        <end position="612"/>
    </location>
</feature>